<reference evidence="4" key="1">
    <citation type="journal article" date="2014" name="Proc. Natl. Acad. Sci. U.S.A.">
        <title>Extensive sampling of basidiomycete genomes demonstrates inadequacy of the white-rot/brown-rot paradigm for wood decay fungi.</title>
        <authorList>
            <person name="Riley R."/>
            <person name="Salamov A.A."/>
            <person name="Brown D.W."/>
            <person name="Nagy L.G."/>
            <person name="Floudas D."/>
            <person name="Held B.W."/>
            <person name="Levasseur A."/>
            <person name="Lombard V."/>
            <person name="Morin E."/>
            <person name="Otillar R."/>
            <person name="Lindquist E.A."/>
            <person name="Sun H."/>
            <person name="LaButti K.M."/>
            <person name="Schmutz J."/>
            <person name="Jabbour D."/>
            <person name="Luo H."/>
            <person name="Baker S.E."/>
            <person name="Pisabarro A.G."/>
            <person name="Walton J.D."/>
            <person name="Blanchette R.A."/>
            <person name="Henrissat B."/>
            <person name="Martin F."/>
            <person name="Cullen D."/>
            <person name="Hibbett D.S."/>
            <person name="Grigoriev I.V."/>
        </authorList>
    </citation>
    <scope>NUCLEOTIDE SEQUENCE [LARGE SCALE GENOMIC DNA]</scope>
    <source>
        <strain evidence="4">MUCL 33604</strain>
    </source>
</reference>
<organism evidence="3 4">
    <name type="scientific">Jaapia argillacea MUCL 33604</name>
    <dbReference type="NCBI Taxonomy" id="933084"/>
    <lineage>
        <taxon>Eukaryota</taxon>
        <taxon>Fungi</taxon>
        <taxon>Dikarya</taxon>
        <taxon>Basidiomycota</taxon>
        <taxon>Agaricomycotina</taxon>
        <taxon>Agaricomycetes</taxon>
        <taxon>Agaricomycetidae</taxon>
        <taxon>Jaapiales</taxon>
        <taxon>Jaapiaceae</taxon>
        <taxon>Jaapia</taxon>
    </lineage>
</organism>
<keyword evidence="2" id="KW-0472">Membrane</keyword>
<dbReference type="STRING" id="933084.A0A067Q1T8"/>
<evidence type="ECO:0000256" key="2">
    <source>
        <dbReference type="SAM" id="Phobius"/>
    </source>
</evidence>
<dbReference type="GO" id="GO:0005796">
    <property type="term" value="C:Golgi lumen"/>
    <property type="evidence" value="ECO:0007669"/>
    <property type="project" value="TreeGrafter"/>
</dbReference>
<dbReference type="AlphaFoldDB" id="A0A067Q1T8"/>
<dbReference type="SUPFAM" id="SSF52833">
    <property type="entry name" value="Thioredoxin-like"/>
    <property type="match status" value="1"/>
</dbReference>
<keyword evidence="2" id="KW-1133">Transmembrane helix</keyword>
<feature type="region of interest" description="Disordered" evidence="1">
    <location>
        <begin position="131"/>
        <end position="166"/>
    </location>
</feature>
<keyword evidence="2" id="KW-0812">Transmembrane</keyword>
<dbReference type="InParanoid" id="A0A067Q1T8"/>
<feature type="region of interest" description="Disordered" evidence="1">
    <location>
        <begin position="21"/>
        <end position="41"/>
    </location>
</feature>
<dbReference type="Proteomes" id="UP000027265">
    <property type="component" value="Unassembled WGS sequence"/>
</dbReference>
<gene>
    <name evidence="3" type="ORF">JAAARDRAFT_686524</name>
</gene>
<dbReference type="GO" id="GO:0005801">
    <property type="term" value="C:cis-Golgi network"/>
    <property type="evidence" value="ECO:0007669"/>
    <property type="project" value="TreeGrafter"/>
</dbReference>
<feature type="transmembrane region" description="Helical" evidence="2">
    <location>
        <begin position="90"/>
        <end position="109"/>
    </location>
</feature>
<dbReference type="GO" id="GO:0034599">
    <property type="term" value="P:cellular response to oxidative stress"/>
    <property type="evidence" value="ECO:0007669"/>
    <property type="project" value="TreeGrafter"/>
</dbReference>
<keyword evidence="4" id="KW-1185">Reference proteome</keyword>
<feature type="compositionally biased region" description="Pro residues" evidence="1">
    <location>
        <begin position="29"/>
        <end position="40"/>
    </location>
</feature>
<dbReference type="PANTHER" id="PTHR45694:SF5">
    <property type="entry name" value="GLUTAREDOXIN 2"/>
    <property type="match status" value="1"/>
</dbReference>
<evidence type="ECO:0000256" key="1">
    <source>
        <dbReference type="SAM" id="MobiDB-lite"/>
    </source>
</evidence>
<sequence>MAHRRTDSARRLHLMGEKSSYHYDHHNLPTPPLSPLPSPPATLLASAMDEDEEAPSAYHASAPTKVNHLRGLFQSISPLARKSPKSFHRMTYVALSLLIVTTIYVLFLTQQHSISSSLSLSPFSFGPTPSTNANVENVPDHDDGSASLSPQHLDSNPHSKHKGSSFHYPGHFRPKYQAHRPSRPQIALDPAQELAAVTSFIVSLAENLIPLSVDPSKPIDPEVVLDFDTRSDRAQEELDAIIKDVWSRFPVVLFSKFHSAISREAKAILSELSLKPAPMIIDVDKREDEEILVPLLYRLTSPYHIPTISPITQEEEERSLPILLIAGQPITTISQLRDLHSRGELGKLLGDAGAVVGGAKKKGKGRR</sequence>
<dbReference type="PANTHER" id="PTHR45694">
    <property type="entry name" value="GLUTAREDOXIN 2"/>
    <property type="match status" value="1"/>
</dbReference>
<dbReference type="EMBL" id="KL197719">
    <property type="protein sequence ID" value="KDQ57427.1"/>
    <property type="molecule type" value="Genomic_DNA"/>
</dbReference>
<dbReference type="GO" id="GO:0015038">
    <property type="term" value="F:glutathione disulfide oxidoreductase activity"/>
    <property type="evidence" value="ECO:0007669"/>
    <property type="project" value="TreeGrafter"/>
</dbReference>
<evidence type="ECO:0000313" key="3">
    <source>
        <dbReference type="EMBL" id="KDQ57427.1"/>
    </source>
</evidence>
<accession>A0A067Q1T8</accession>
<evidence type="ECO:0000313" key="4">
    <source>
        <dbReference type="Proteomes" id="UP000027265"/>
    </source>
</evidence>
<feature type="compositionally biased region" description="Polar residues" evidence="1">
    <location>
        <begin position="146"/>
        <end position="156"/>
    </location>
</feature>
<dbReference type="GO" id="GO:0000324">
    <property type="term" value="C:fungal-type vacuole"/>
    <property type="evidence" value="ECO:0007669"/>
    <property type="project" value="TreeGrafter"/>
</dbReference>
<dbReference type="OrthoDB" id="423313at2759"/>
<protein>
    <submittedName>
        <fullName evidence="3">Uncharacterized protein</fullName>
    </submittedName>
</protein>
<proteinExistence type="predicted"/>
<dbReference type="HOGENOM" id="CLU_064337_0_0_1"/>
<dbReference type="Gene3D" id="3.40.30.10">
    <property type="entry name" value="Glutaredoxin"/>
    <property type="match status" value="1"/>
</dbReference>
<dbReference type="InterPro" id="IPR036249">
    <property type="entry name" value="Thioredoxin-like_sf"/>
</dbReference>
<dbReference type="PROSITE" id="PS51354">
    <property type="entry name" value="GLUTAREDOXIN_2"/>
    <property type="match status" value="1"/>
</dbReference>
<name>A0A067Q1T8_9AGAM</name>